<sequence length="278" mass="28955">MSAMVVTQHRHGRAVVVRPHGLLDLSTYAALRDALLKCAADDPSGIVVDLSELAADRVSSLSVFPTVALRISPWPGVPLVLAAPGGDLAGLLAGSAVARFVPVHDRVDVALEALSGPCPRRLARTRFVTGASAPGAVRSWVREICLRWSVTPLDGPVLVASELATNVVTHTTSEELVVRLEMRPAGLSVAVADADPRPPALGPGGVVPTVSGLVLVDMLSRVWGHSPRWDGGKVVWAVLALPGGPEGPLMPAGPESAQLPAREPFAREPFDGPGDLGR</sequence>
<gene>
    <name evidence="3" type="ORF">EV383_3631</name>
</gene>
<dbReference type="CDD" id="cd07043">
    <property type="entry name" value="STAS_anti-anti-sigma_factors"/>
    <property type="match status" value="1"/>
</dbReference>
<dbReference type="InterPro" id="IPR036513">
    <property type="entry name" value="STAS_dom_sf"/>
</dbReference>
<dbReference type="CDD" id="cd16936">
    <property type="entry name" value="HATPase_RsbW-like"/>
    <property type="match status" value="1"/>
</dbReference>
<proteinExistence type="predicted"/>
<dbReference type="InterPro" id="IPR050267">
    <property type="entry name" value="Anti-sigma-factor_SerPK"/>
</dbReference>
<accession>A0A4Q7V286</accession>
<dbReference type="Pfam" id="PF01740">
    <property type="entry name" value="STAS"/>
    <property type="match status" value="1"/>
</dbReference>
<evidence type="ECO:0000259" key="2">
    <source>
        <dbReference type="PROSITE" id="PS50801"/>
    </source>
</evidence>
<dbReference type="SUPFAM" id="SSF52091">
    <property type="entry name" value="SpoIIaa-like"/>
    <property type="match status" value="1"/>
</dbReference>
<feature type="domain" description="STAS" evidence="2">
    <location>
        <begin position="15"/>
        <end position="114"/>
    </location>
</feature>
<dbReference type="EMBL" id="SHKL01000001">
    <property type="protein sequence ID" value="RZT86733.1"/>
    <property type="molecule type" value="Genomic_DNA"/>
</dbReference>
<name>A0A4Q7V286_PSEST</name>
<feature type="region of interest" description="Disordered" evidence="1">
    <location>
        <begin position="247"/>
        <end position="278"/>
    </location>
</feature>
<dbReference type="PROSITE" id="PS50801">
    <property type="entry name" value="STAS"/>
    <property type="match status" value="1"/>
</dbReference>
<dbReference type="Proteomes" id="UP000291591">
    <property type="component" value="Unassembled WGS sequence"/>
</dbReference>
<dbReference type="InterPro" id="IPR002645">
    <property type="entry name" value="STAS_dom"/>
</dbReference>
<dbReference type="Gene3D" id="3.30.750.24">
    <property type="entry name" value="STAS domain"/>
    <property type="match status" value="1"/>
</dbReference>
<dbReference type="PANTHER" id="PTHR35526:SF3">
    <property type="entry name" value="ANTI-SIGMA-F FACTOR RSBW"/>
    <property type="match status" value="1"/>
</dbReference>
<dbReference type="AlphaFoldDB" id="A0A4Q7V286"/>
<dbReference type="PANTHER" id="PTHR35526">
    <property type="entry name" value="ANTI-SIGMA-F FACTOR RSBW-RELATED"/>
    <property type="match status" value="1"/>
</dbReference>
<evidence type="ECO:0000313" key="3">
    <source>
        <dbReference type="EMBL" id="RZT86733.1"/>
    </source>
</evidence>
<keyword evidence="4" id="KW-1185">Reference proteome</keyword>
<evidence type="ECO:0000256" key="1">
    <source>
        <dbReference type="SAM" id="MobiDB-lite"/>
    </source>
</evidence>
<reference evidence="3 4" key="1">
    <citation type="submission" date="2019-02" db="EMBL/GenBank/DDBJ databases">
        <title>Sequencing the genomes of 1000 actinobacteria strains.</title>
        <authorList>
            <person name="Klenk H.-P."/>
        </authorList>
    </citation>
    <scope>NUCLEOTIDE SEQUENCE [LARGE SCALE GENOMIC DNA]</scope>
    <source>
        <strain evidence="3 4">DSM 45779</strain>
    </source>
</reference>
<dbReference type="OrthoDB" id="4327509at2"/>
<dbReference type="InterPro" id="IPR036890">
    <property type="entry name" value="HATPase_C_sf"/>
</dbReference>
<evidence type="ECO:0000313" key="4">
    <source>
        <dbReference type="Proteomes" id="UP000291591"/>
    </source>
</evidence>
<comment type="caution">
    <text evidence="3">The sequence shown here is derived from an EMBL/GenBank/DDBJ whole genome shotgun (WGS) entry which is preliminary data.</text>
</comment>
<dbReference type="RefSeq" id="WP_130290983.1">
    <property type="nucleotide sequence ID" value="NZ_SHKL01000001.1"/>
</dbReference>
<organism evidence="3 4">
    <name type="scientific">Pseudonocardia sediminis</name>
    <dbReference type="NCBI Taxonomy" id="1397368"/>
    <lineage>
        <taxon>Bacteria</taxon>
        <taxon>Bacillati</taxon>
        <taxon>Actinomycetota</taxon>
        <taxon>Actinomycetes</taxon>
        <taxon>Pseudonocardiales</taxon>
        <taxon>Pseudonocardiaceae</taxon>
        <taxon>Pseudonocardia</taxon>
    </lineage>
</organism>
<dbReference type="Gene3D" id="3.30.565.10">
    <property type="entry name" value="Histidine kinase-like ATPase, C-terminal domain"/>
    <property type="match status" value="1"/>
</dbReference>
<protein>
    <recommendedName>
        <fullName evidence="2">STAS domain-containing protein</fullName>
    </recommendedName>
</protein>